<evidence type="ECO:0000313" key="5">
    <source>
        <dbReference type="Proteomes" id="UP000198741"/>
    </source>
</evidence>
<dbReference type="InterPro" id="IPR036365">
    <property type="entry name" value="PGBD-like_sf"/>
</dbReference>
<feature type="transmembrane region" description="Helical" evidence="2">
    <location>
        <begin position="138"/>
        <end position="160"/>
    </location>
</feature>
<feature type="compositionally biased region" description="Low complexity" evidence="1">
    <location>
        <begin position="179"/>
        <end position="247"/>
    </location>
</feature>
<feature type="region of interest" description="Disordered" evidence="1">
    <location>
        <begin position="167"/>
        <end position="256"/>
    </location>
</feature>
<name>A0A1H0M5R8_9ACTN</name>
<dbReference type="Gene3D" id="1.10.101.10">
    <property type="entry name" value="PGBD-like superfamily/PGBD"/>
    <property type="match status" value="1"/>
</dbReference>
<accession>A0A1H0M5R8</accession>
<dbReference type="InterPro" id="IPR002477">
    <property type="entry name" value="Peptidoglycan-bd-like"/>
</dbReference>
<evidence type="ECO:0000259" key="3">
    <source>
        <dbReference type="Pfam" id="PF01471"/>
    </source>
</evidence>
<dbReference type="RefSeq" id="WP_157695328.1">
    <property type="nucleotide sequence ID" value="NZ_LT629710.1"/>
</dbReference>
<feature type="domain" description="Peptidoglycan binding-like" evidence="3">
    <location>
        <begin position="403"/>
        <end position="440"/>
    </location>
</feature>
<organism evidence="4 5">
    <name type="scientific">Nakamurella panacisegetis</name>
    <dbReference type="NCBI Taxonomy" id="1090615"/>
    <lineage>
        <taxon>Bacteria</taxon>
        <taxon>Bacillati</taxon>
        <taxon>Actinomycetota</taxon>
        <taxon>Actinomycetes</taxon>
        <taxon>Nakamurellales</taxon>
        <taxon>Nakamurellaceae</taxon>
        <taxon>Nakamurella</taxon>
    </lineage>
</organism>
<keyword evidence="2" id="KW-0812">Transmembrane</keyword>
<dbReference type="OrthoDB" id="9815541at2"/>
<dbReference type="Pfam" id="PF01471">
    <property type="entry name" value="PG_binding_1"/>
    <property type="match status" value="1"/>
</dbReference>
<keyword evidence="2" id="KW-1133">Transmembrane helix</keyword>
<dbReference type="AlphaFoldDB" id="A0A1H0M5R8"/>
<reference evidence="4 5" key="1">
    <citation type="submission" date="2016-10" db="EMBL/GenBank/DDBJ databases">
        <authorList>
            <person name="de Groot N.N."/>
        </authorList>
    </citation>
    <scope>NUCLEOTIDE SEQUENCE [LARGE SCALE GENOMIC DNA]</scope>
    <source>
        <strain evidence="5">P4-7,KCTC 19426,CECT 7604</strain>
    </source>
</reference>
<keyword evidence="2" id="KW-0472">Membrane</keyword>
<proteinExistence type="predicted"/>
<gene>
    <name evidence="4" type="ORF">SAMN04515671_1928</name>
</gene>
<dbReference type="SUPFAM" id="SSF47090">
    <property type="entry name" value="PGBD-like"/>
    <property type="match status" value="1"/>
</dbReference>
<dbReference type="EMBL" id="LT629710">
    <property type="protein sequence ID" value="SDO75808.1"/>
    <property type="molecule type" value="Genomic_DNA"/>
</dbReference>
<keyword evidence="5" id="KW-1185">Reference proteome</keyword>
<dbReference type="InterPro" id="IPR036366">
    <property type="entry name" value="PGBDSf"/>
</dbReference>
<evidence type="ECO:0000313" key="4">
    <source>
        <dbReference type="EMBL" id="SDO75808.1"/>
    </source>
</evidence>
<evidence type="ECO:0000256" key="1">
    <source>
        <dbReference type="SAM" id="MobiDB-lite"/>
    </source>
</evidence>
<sequence>MSGPTEARSCPSCGAVVDSQYCPHCGARVVPMGGEPSAPSPVWTGATAVREPDLEAVTLPSIPVVRAADGPAAAVPEMFPTEMVPTSAPPAAQAWSQTPDPANPQTGLFPGWTGMYPAVATDGAGGGQGSRRERRRRALYGVLGIAAVTAVVLLAALLIAPHWSGTAADTADKNGQPTAVSSAPMSAAPSSSRSASGVQPTAATSVPVAPPASTVTVTASVTSTTATPTPSSPKTTHAPAKATTPKKTTPKKTPPAALPFGVPQKNIVCSPGYVVQLASELTAAAFTARVATLKAAGQVPAGSLAADSAKSCKIFTSQSNTLVLYSGPYAGKYDGCAARLAGPADAYIKGGNPATAQQYVSCLCPMVTGRLPQYGQVGQTGVWIGELQRVLGNRLNIDIPDLTGQWGTYTAGTRDAVRKFQQAAHLPPTGVVTGRTWESLRRASC</sequence>
<evidence type="ECO:0000256" key="2">
    <source>
        <dbReference type="SAM" id="Phobius"/>
    </source>
</evidence>
<dbReference type="Proteomes" id="UP000198741">
    <property type="component" value="Chromosome I"/>
</dbReference>
<protein>
    <submittedName>
        <fullName evidence="4">Putative peptidoglycan binding domain-containing protein</fullName>
    </submittedName>
</protein>